<name>A0A8X6EYH0_TRICU</name>
<dbReference type="PANTHER" id="PTHR47331">
    <property type="entry name" value="PHD-TYPE DOMAIN-CONTAINING PROTEIN"/>
    <property type="match status" value="1"/>
</dbReference>
<reference evidence="1" key="1">
    <citation type="submission" date="2020-07" db="EMBL/GenBank/DDBJ databases">
        <title>Multicomponent nature underlies the extraordinary mechanical properties of spider dragline silk.</title>
        <authorList>
            <person name="Kono N."/>
            <person name="Nakamura H."/>
            <person name="Mori M."/>
            <person name="Yoshida Y."/>
            <person name="Ohtoshi R."/>
            <person name="Malay A.D."/>
            <person name="Moran D.A.P."/>
            <person name="Tomita M."/>
            <person name="Numata K."/>
            <person name="Arakawa K."/>
        </authorList>
    </citation>
    <scope>NUCLEOTIDE SEQUENCE</scope>
</reference>
<evidence type="ECO:0000313" key="2">
    <source>
        <dbReference type="Proteomes" id="UP000887116"/>
    </source>
</evidence>
<dbReference type="EMBL" id="BMAO01029894">
    <property type="protein sequence ID" value="GFQ64304.1"/>
    <property type="molecule type" value="Genomic_DNA"/>
</dbReference>
<protein>
    <submittedName>
        <fullName evidence="1">Uncharacterized protein</fullName>
    </submittedName>
</protein>
<dbReference type="OrthoDB" id="6423242at2759"/>
<sequence length="170" mass="19133">MDNKFSVPSQRVEGSVLNPYAPVLCGVNASPFLLAGTIKTDIEKCVEKYPDNVRTLDHCFYVDDHVTGEDDVKSAFDLSSTAAKIMSEAGMKLRKWILNDCPSSRWKVFVTHCVKEILSLTDKDSWHHCLRKDNPSNLLTRGISADSLMNCDKWWNGPSFLHEENTVPLS</sequence>
<accession>A0A8X6EYH0</accession>
<keyword evidence="2" id="KW-1185">Reference proteome</keyword>
<proteinExistence type="predicted"/>
<gene>
    <name evidence="1" type="ORF">TNCT_356891</name>
</gene>
<organism evidence="1 2">
    <name type="scientific">Trichonephila clavata</name>
    <name type="common">Joro spider</name>
    <name type="synonym">Nephila clavata</name>
    <dbReference type="NCBI Taxonomy" id="2740835"/>
    <lineage>
        <taxon>Eukaryota</taxon>
        <taxon>Metazoa</taxon>
        <taxon>Ecdysozoa</taxon>
        <taxon>Arthropoda</taxon>
        <taxon>Chelicerata</taxon>
        <taxon>Arachnida</taxon>
        <taxon>Araneae</taxon>
        <taxon>Araneomorphae</taxon>
        <taxon>Entelegynae</taxon>
        <taxon>Araneoidea</taxon>
        <taxon>Nephilidae</taxon>
        <taxon>Trichonephila</taxon>
    </lineage>
</organism>
<comment type="caution">
    <text evidence="1">The sequence shown here is derived from an EMBL/GenBank/DDBJ whole genome shotgun (WGS) entry which is preliminary data.</text>
</comment>
<dbReference type="AlphaFoldDB" id="A0A8X6EYH0"/>
<dbReference type="PANTHER" id="PTHR47331:SF5">
    <property type="entry name" value="RIBONUCLEASE H"/>
    <property type="match status" value="1"/>
</dbReference>
<evidence type="ECO:0000313" key="1">
    <source>
        <dbReference type="EMBL" id="GFQ64304.1"/>
    </source>
</evidence>
<dbReference type="Proteomes" id="UP000887116">
    <property type="component" value="Unassembled WGS sequence"/>
</dbReference>